<dbReference type="EMBL" id="CM000361">
    <property type="protein sequence ID" value="EDX04069.1"/>
    <property type="molecule type" value="Genomic_DNA"/>
</dbReference>
<keyword evidence="3" id="KW-1185">Reference proteome</keyword>
<sequence length="56" mass="5963">MHEADEYSEAPTNSPAHPAGNQQQQQQQINNCKEAAKLDGSCSNNSQIGPANITPV</sequence>
<protein>
    <submittedName>
        <fullName evidence="2">GD22505</fullName>
    </submittedName>
</protein>
<evidence type="ECO:0000256" key="1">
    <source>
        <dbReference type="SAM" id="MobiDB-lite"/>
    </source>
</evidence>
<proteinExistence type="predicted"/>
<gene>
    <name evidence="2" type="primary">Dsim\GD22505</name>
    <name evidence="2" type="ORF">Dsim_GD22505</name>
</gene>
<name>B4Q5D6_DROSI</name>
<organism evidence="2 3">
    <name type="scientific">Drosophila simulans</name>
    <name type="common">Fruit fly</name>
    <dbReference type="NCBI Taxonomy" id="7240"/>
    <lineage>
        <taxon>Eukaryota</taxon>
        <taxon>Metazoa</taxon>
        <taxon>Ecdysozoa</taxon>
        <taxon>Arthropoda</taxon>
        <taxon>Hexapoda</taxon>
        <taxon>Insecta</taxon>
        <taxon>Pterygota</taxon>
        <taxon>Neoptera</taxon>
        <taxon>Endopterygota</taxon>
        <taxon>Diptera</taxon>
        <taxon>Brachycera</taxon>
        <taxon>Muscomorpha</taxon>
        <taxon>Ephydroidea</taxon>
        <taxon>Drosophilidae</taxon>
        <taxon>Drosophila</taxon>
        <taxon>Sophophora</taxon>
    </lineage>
</organism>
<feature type="region of interest" description="Disordered" evidence="1">
    <location>
        <begin position="1"/>
        <end position="56"/>
    </location>
</feature>
<evidence type="ECO:0000313" key="2">
    <source>
        <dbReference type="EMBL" id="EDX04069.1"/>
    </source>
</evidence>
<dbReference type="PhylomeDB" id="B4Q5D6"/>
<evidence type="ECO:0000313" key="3">
    <source>
        <dbReference type="Proteomes" id="UP000000304"/>
    </source>
</evidence>
<dbReference type="OrthoDB" id="1735926at2759"/>
<dbReference type="HOGENOM" id="CLU_3016460_0_0_1"/>
<dbReference type="Bgee" id="FBgn0193905">
    <property type="expression patterns" value="Expressed in adult organism and 3 other cell types or tissues"/>
</dbReference>
<dbReference type="AlphaFoldDB" id="B4Q5D6"/>
<reference evidence="2 3" key="1">
    <citation type="journal article" date="2007" name="Nature">
        <title>Evolution of genes and genomes on the Drosophila phylogeny.</title>
        <authorList>
            <consortium name="Drosophila 12 Genomes Consortium"/>
            <person name="Clark A.G."/>
            <person name="Eisen M.B."/>
            <person name="Smith D.R."/>
            <person name="Bergman C.M."/>
            <person name="Oliver B."/>
            <person name="Markow T.A."/>
            <person name="Kaufman T.C."/>
            <person name="Kellis M."/>
            <person name="Gelbart W."/>
            <person name="Iyer V.N."/>
            <person name="Pollard D.A."/>
            <person name="Sackton T.B."/>
            <person name="Larracuente A.M."/>
            <person name="Singh N.D."/>
            <person name="Abad J.P."/>
            <person name="Abt D.N."/>
            <person name="Adryan B."/>
            <person name="Aguade M."/>
            <person name="Akashi H."/>
            <person name="Anderson W.W."/>
            <person name="Aquadro C.F."/>
            <person name="Ardell D.H."/>
            <person name="Arguello R."/>
            <person name="Artieri C.G."/>
            <person name="Barbash D.A."/>
            <person name="Barker D."/>
            <person name="Barsanti P."/>
            <person name="Batterham P."/>
            <person name="Batzoglou S."/>
            <person name="Begun D."/>
            <person name="Bhutkar A."/>
            <person name="Blanco E."/>
            <person name="Bosak S.A."/>
            <person name="Bradley R.K."/>
            <person name="Brand A.D."/>
            <person name="Brent M.R."/>
            <person name="Brooks A.N."/>
            <person name="Brown R.H."/>
            <person name="Butlin R.K."/>
            <person name="Caggese C."/>
            <person name="Calvi B.R."/>
            <person name="Bernardo de Carvalho A."/>
            <person name="Caspi A."/>
            <person name="Castrezana S."/>
            <person name="Celniker S.E."/>
            <person name="Chang J.L."/>
            <person name="Chapple C."/>
            <person name="Chatterji S."/>
            <person name="Chinwalla A."/>
            <person name="Civetta A."/>
            <person name="Clifton S.W."/>
            <person name="Comeron J.M."/>
            <person name="Costello J.C."/>
            <person name="Coyne J.A."/>
            <person name="Daub J."/>
            <person name="David R.G."/>
            <person name="Delcher A.L."/>
            <person name="Delehaunty K."/>
            <person name="Do C.B."/>
            <person name="Ebling H."/>
            <person name="Edwards K."/>
            <person name="Eickbush T."/>
            <person name="Evans J.D."/>
            <person name="Filipski A."/>
            <person name="Findeiss S."/>
            <person name="Freyhult E."/>
            <person name="Fulton L."/>
            <person name="Fulton R."/>
            <person name="Garcia A.C."/>
            <person name="Gardiner A."/>
            <person name="Garfield D.A."/>
            <person name="Garvin B.E."/>
            <person name="Gibson G."/>
            <person name="Gilbert D."/>
            <person name="Gnerre S."/>
            <person name="Godfrey J."/>
            <person name="Good R."/>
            <person name="Gotea V."/>
            <person name="Gravely B."/>
            <person name="Greenberg A.J."/>
            <person name="Griffiths-Jones S."/>
            <person name="Gross S."/>
            <person name="Guigo R."/>
            <person name="Gustafson E.A."/>
            <person name="Haerty W."/>
            <person name="Hahn M.W."/>
            <person name="Halligan D.L."/>
            <person name="Halpern A.L."/>
            <person name="Halter G.M."/>
            <person name="Han M.V."/>
            <person name="Heger A."/>
            <person name="Hillier L."/>
            <person name="Hinrichs A.S."/>
            <person name="Holmes I."/>
            <person name="Hoskins R.A."/>
            <person name="Hubisz M.J."/>
            <person name="Hultmark D."/>
            <person name="Huntley M.A."/>
            <person name="Jaffe D.B."/>
            <person name="Jagadeeshan S."/>
            <person name="Jeck W.R."/>
            <person name="Johnson J."/>
            <person name="Jones C.D."/>
            <person name="Jordan W.C."/>
            <person name="Karpen G.H."/>
            <person name="Kataoka E."/>
            <person name="Keightley P.D."/>
            <person name="Kheradpour P."/>
            <person name="Kirkness E.F."/>
            <person name="Koerich L.B."/>
            <person name="Kristiansen K."/>
            <person name="Kudrna D."/>
            <person name="Kulathinal R.J."/>
            <person name="Kumar S."/>
            <person name="Kwok R."/>
            <person name="Lander E."/>
            <person name="Langley C.H."/>
            <person name="Lapoint R."/>
            <person name="Lazzaro B.P."/>
            <person name="Lee S.J."/>
            <person name="Levesque L."/>
            <person name="Li R."/>
            <person name="Lin C.F."/>
            <person name="Lin M.F."/>
            <person name="Lindblad-Toh K."/>
            <person name="Llopart A."/>
            <person name="Long M."/>
            <person name="Low L."/>
            <person name="Lozovsky E."/>
            <person name="Lu J."/>
            <person name="Luo M."/>
            <person name="Machado C.A."/>
            <person name="Makalowski W."/>
            <person name="Marzo M."/>
            <person name="Matsuda M."/>
            <person name="Matzkin L."/>
            <person name="McAllister B."/>
            <person name="McBride C.S."/>
            <person name="McKernan B."/>
            <person name="McKernan K."/>
            <person name="Mendez-Lago M."/>
            <person name="Minx P."/>
            <person name="Mollenhauer M.U."/>
            <person name="Montooth K."/>
            <person name="Mount S.M."/>
            <person name="Mu X."/>
            <person name="Myers E."/>
            <person name="Negre B."/>
            <person name="Newfeld S."/>
            <person name="Nielsen R."/>
            <person name="Noor M.A."/>
            <person name="O'Grady P."/>
            <person name="Pachter L."/>
            <person name="Papaceit M."/>
            <person name="Parisi M.J."/>
            <person name="Parisi M."/>
            <person name="Parts L."/>
            <person name="Pedersen J.S."/>
            <person name="Pesole G."/>
            <person name="Phillippy A.M."/>
            <person name="Ponting C.P."/>
            <person name="Pop M."/>
            <person name="Porcelli D."/>
            <person name="Powell J.R."/>
            <person name="Prohaska S."/>
            <person name="Pruitt K."/>
            <person name="Puig M."/>
            <person name="Quesneville H."/>
            <person name="Ram K.R."/>
            <person name="Rand D."/>
            <person name="Rasmussen M.D."/>
            <person name="Reed L.K."/>
            <person name="Reenan R."/>
            <person name="Reily A."/>
            <person name="Remington K.A."/>
            <person name="Rieger T.T."/>
            <person name="Ritchie M.G."/>
            <person name="Robin C."/>
            <person name="Rogers Y.H."/>
            <person name="Rohde C."/>
            <person name="Rozas J."/>
            <person name="Rubenfield M.J."/>
            <person name="Ruiz A."/>
            <person name="Russo S."/>
            <person name="Salzberg S.L."/>
            <person name="Sanchez-Gracia A."/>
            <person name="Saranga D.J."/>
            <person name="Sato H."/>
            <person name="Schaeffer S.W."/>
            <person name="Schatz M.C."/>
            <person name="Schlenke T."/>
            <person name="Schwartz R."/>
            <person name="Segarra C."/>
            <person name="Singh R.S."/>
            <person name="Sirot L."/>
            <person name="Sirota M."/>
            <person name="Sisneros N.B."/>
            <person name="Smith C.D."/>
            <person name="Smith T.F."/>
            <person name="Spieth J."/>
            <person name="Stage D.E."/>
            <person name="Stark A."/>
            <person name="Stephan W."/>
            <person name="Strausberg R.L."/>
            <person name="Strempel S."/>
            <person name="Sturgill D."/>
            <person name="Sutton G."/>
            <person name="Sutton G.G."/>
            <person name="Tao W."/>
            <person name="Teichmann S."/>
            <person name="Tobari Y.N."/>
            <person name="Tomimura Y."/>
            <person name="Tsolas J.M."/>
            <person name="Valente V.L."/>
            <person name="Venter E."/>
            <person name="Venter J.C."/>
            <person name="Vicario S."/>
            <person name="Vieira F.G."/>
            <person name="Vilella A.J."/>
            <person name="Villasante A."/>
            <person name="Walenz B."/>
            <person name="Wang J."/>
            <person name="Wasserman M."/>
            <person name="Watts T."/>
            <person name="Wilson D."/>
            <person name="Wilson R.K."/>
            <person name="Wing R.A."/>
            <person name="Wolfner M.F."/>
            <person name="Wong A."/>
            <person name="Wong G.K."/>
            <person name="Wu C.I."/>
            <person name="Wu G."/>
            <person name="Yamamoto D."/>
            <person name="Yang H.P."/>
            <person name="Yang S.P."/>
            <person name="Yorke J.A."/>
            <person name="Yoshida K."/>
            <person name="Zdobnov E."/>
            <person name="Zhang P."/>
            <person name="Zhang Y."/>
            <person name="Zimin A.V."/>
            <person name="Baldwin J."/>
            <person name="Abdouelleil A."/>
            <person name="Abdulkadir J."/>
            <person name="Abebe A."/>
            <person name="Abera B."/>
            <person name="Abreu J."/>
            <person name="Acer S.C."/>
            <person name="Aftuck L."/>
            <person name="Alexander A."/>
            <person name="An P."/>
            <person name="Anderson E."/>
            <person name="Anderson S."/>
            <person name="Arachi H."/>
            <person name="Azer M."/>
            <person name="Bachantsang P."/>
            <person name="Barry A."/>
            <person name="Bayul T."/>
            <person name="Berlin A."/>
            <person name="Bessette D."/>
            <person name="Bloom T."/>
            <person name="Blye J."/>
            <person name="Boguslavskiy L."/>
            <person name="Bonnet C."/>
            <person name="Boukhgalter B."/>
            <person name="Bourzgui I."/>
            <person name="Brown A."/>
            <person name="Cahill P."/>
            <person name="Channer S."/>
            <person name="Cheshatsang Y."/>
            <person name="Chuda L."/>
            <person name="Citroen M."/>
            <person name="Collymore A."/>
            <person name="Cooke P."/>
            <person name="Costello M."/>
            <person name="D'Aco K."/>
            <person name="Daza R."/>
            <person name="De Haan G."/>
            <person name="DeGray S."/>
            <person name="DeMaso C."/>
            <person name="Dhargay N."/>
            <person name="Dooley K."/>
            <person name="Dooley E."/>
            <person name="Doricent M."/>
            <person name="Dorje P."/>
            <person name="Dorjee K."/>
            <person name="Dupes A."/>
            <person name="Elong R."/>
            <person name="Falk J."/>
            <person name="Farina A."/>
            <person name="Faro S."/>
            <person name="Ferguson D."/>
            <person name="Fisher S."/>
            <person name="Foley C.D."/>
            <person name="Franke A."/>
            <person name="Friedrich D."/>
            <person name="Gadbois L."/>
            <person name="Gearin G."/>
            <person name="Gearin C.R."/>
            <person name="Giannoukos G."/>
            <person name="Goode T."/>
            <person name="Graham J."/>
            <person name="Grandbois E."/>
            <person name="Grewal S."/>
            <person name="Gyaltsen K."/>
            <person name="Hafez N."/>
            <person name="Hagos B."/>
            <person name="Hall J."/>
            <person name="Henson C."/>
            <person name="Hollinger A."/>
            <person name="Honan T."/>
            <person name="Huard M.D."/>
            <person name="Hughes L."/>
            <person name="Hurhula B."/>
            <person name="Husby M.E."/>
            <person name="Kamat A."/>
            <person name="Kanga B."/>
            <person name="Kashin S."/>
            <person name="Khazanovich D."/>
            <person name="Kisner P."/>
            <person name="Lance K."/>
            <person name="Lara M."/>
            <person name="Lee W."/>
            <person name="Lennon N."/>
            <person name="Letendre F."/>
            <person name="LeVine R."/>
            <person name="Lipovsky A."/>
            <person name="Liu X."/>
            <person name="Liu J."/>
            <person name="Liu S."/>
            <person name="Lokyitsang T."/>
            <person name="Lokyitsang Y."/>
            <person name="Lubonja R."/>
            <person name="Lui A."/>
            <person name="MacDonald P."/>
            <person name="Magnisalis V."/>
            <person name="Maru K."/>
            <person name="Matthews C."/>
            <person name="McCusker W."/>
            <person name="McDonough S."/>
            <person name="Mehta T."/>
            <person name="Meldrim J."/>
            <person name="Meneus L."/>
            <person name="Mihai O."/>
            <person name="Mihalev A."/>
            <person name="Mihova T."/>
            <person name="Mittelman R."/>
            <person name="Mlenga V."/>
            <person name="Montmayeur A."/>
            <person name="Mulrain L."/>
            <person name="Navidi A."/>
            <person name="Naylor J."/>
            <person name="Negash T."/>
            <person name="Nguyen T."/>
            <person name="Nguyen N."/>
            <person name="Nicol R."/>
            <person name="Norbu C."/>
            <person name="Norbu N."/>
            <person name="Novod N."/>
            <person name="O'Neill B."/>
            <person name="Osman S."/>
            <person name="Markiewicz E."/>
            <person name="Oyono O.L."/>
            <person name="Patti C."/>
            <person name="Phunkhang P."/>
            <person name="Pierre F."/>
            <person name="Priest M."/>
            <person name="Raghuraman S."/>
            <person name="Rege F."/>
            <person name="Reyes R."/>
            <person name="Rise C."/>
            <person name="Rogov P."/>
            <person name="Ross K."/>
            <person name="Ryan E."/>
            <person name="Settipalli S."/>
            <person name="Shea T."/>
            <person name="Sherpa N."/>
            <person name="Shi L."/>
            <person name="Shih D."/>
            <person name="Sparrow T."/>
            <person name="Spaulding J."/>
            <person name="Stalker J."/>
            <person name="Stange-Thomann N."/>
            <person name="Stavropoulos S."/>
            <person name="Stone C."/>
            <person name="Strader C."/>
            <person name="Tesfaye S."/>
            <person name="Thomson T."/>
            <person name="Thoulutsang Y."/>
            <person name="Thoulutsang D."/>
            <person name="Topham K."/>
            <person name="Topping I."/>
            <person name="Tsamla T."/>
            <person name="Vassiliev H."/>
            <person name="Vo A."/>
            <person name="Wangchuk T."/>
            <person name="Wangdi T."/>
            <person name="Weiand M."/>
            <person name="Wilkinson J."/>
            <person name="Wilson A."/>
            <person name="Yadav S."/>
            <person name="Young G."/>
            <person name="Yu Q."/>
            <person name="Zembek L."/>
            <person name="Zhong D."/>
            <person name="Zimmer A."/>
            <person name="Zwirko Z."/>
            <person name="Jaffe D.B."/>
            <person name="Alvarez P."/>
            <person name="Brockman W."/>
            <person name="Butler J."/>
            <person name="Chin C."/>
            <person name="Gnerre S."/>
            <person name="Grabherr M."/>
            <person name="Kleber M."/>
            <person name="Mauceli E."/>
            <person name="MacCallum I."/>
        </authorList>
    </citation>
    <scope>NUCLEOTIDE SEQUENCE [LARGE SCALE GENOMIC DNA]</scope>
    <source>
        <strain evidence="3">white501</strain>
    </source>
</reference>
<dbReference type="Proteomes" id="UP000000304">
    <property type="component" value="Chromosome 2L"/>
</dbReference>
<accession>B4Q5D6</accession>
<feature type="compositionally biased region" description="Polar residues" evidence="1">
    <location>
        <begin position="41"/>
        <end position="56"/>
    </location>
</feature>
<dbReference type="STRING" id="7240.B4Q5D6"/>